<dbReference type="Proteomes" id="UP000235786">
    <property type="component" value="Unassembled WGS sequence"/>
</dbReference>
<evidence type="ECO:0000256" key="1">
    <source>
        <dbReference type="SAM" id="MobiDB-lite"/>
    </source>
</evidence>
<feature type="compositionally biased region" description="Pro residues" evidence="1">
    <location>
        <begin position="339"/>
        <end position="348"/>
    </location>
</feature>
<reference evidence="3 4" key="1">
    <citation type="submission" date="2016-04" db="EMBL/GenBank/DDBJ databases">
        <title>A degradative enzymes factory behind the ericoid mycorrhizal symbiosis.</title>
        <authorList>
            <consortium name="DOE Joint Genome Institute"/>
            <person name="Martino E."/>
            <person name="Morin E."/>
            <person name="Grelet G."/>
            <person name="Kuo A."/>
            <person name="Kohler A."/>
            <person name="Daghino S."/>
            <person name="Barry K."/>
            <person name="Choi C."/>
            <person name="Cichocki N."/>
            <person name="Clum A."/>
            <person name="Copeland A."/>
            <person name="Hainaut M."/>
            <person name="Haridas S."/>
            <person name="Labutti K."/>
            <person name="Lindquist E."/>
            <person name="Lipzen A."/>
            <person name="Khouja H.-R."/>
            <person name="Murat C."/>
            <person name="Ohm R."/>
            <person name="Olson A."/>
            <person name="Spatafora J."/>
            <person name="Veneault-Fourrey C."/>
            <person name="Henrissat B."/>
            <person name="Grigoriev I."/>
            <person name="Martin F."/>
            <person name="Perotto S."/>
        </authorList>
    </citation>
    <scope>NUCLEOTIDE SEQUENCE [LARGE SCALE GENOMIC DNA]</scope>
    <source>
        <strain evidence="3 4">F</strain>
    </source>
</reference>
<protein>
    <recommendedName>
        <fullName evidence="2">Ubiquitin-like domain-containing protein</fullName>
    </recommendedName>
</protein>
<proteinExistence type="predicted"/>
<evidence type="ECO:0000313" key="4">
    <source>
        <dbReference type="Proteomes" id="UP000235786"/>
    </source>
</evidence>
<sequence length="582" mass="66540">MAEAFGVVASGLGVASLAIQTVENLNKVINFCESIKEVPTDIQRLFLELQILSNVVSAIQLVYEKHSLSESSEVVTRKCRDLVRLDISKLLSLSLELERKLNSGKRITRTWARVQTVLSESKIATLRGHLERAKTGLQLLQGCHIFEDIRALKAMSSQTPKSLGNYWETGEVEDHVKIDDGLEKPFYLPVDLYSSPQGFIDILSHKYKSKKLPGLTQIKRGHFSVFDWNENRAIDLNNWTTVVKGRSGIKLAFIMMTWHGLPRDKCIRCYKPQERGISRRYSKCTSCGLELRRVEPDAIPFETEDISIGFSPNQYRDYILASRPKSSSASPAPNSKPTSSPPSPSKPKPNPRKLPAFYADPPIDAVCKRLIVKWEPIWNFVHRYLHCRCILRLSTPSHLIPEQTLLVFALCPRHNNTGISYRDYGDIDYNTDKYFARFGGYKAFQGILYLFAANVFETLGGERFLPKEEKDEAVEAFDGRWRGGIEGFRKVLREYVFEVNDELERVEFELPEQALRELKEERARRRNEEEWSDGVDFPGLHDCTLVGPDGERRDLSKAPMVMEVNEILEGRWDGKPHWALDD</sequence>
<evidence type="ECO:0000313" key="3">
    <source>
        <dbReference type="EMBL" id="PMD35017.1"/>
    </source>
</evidence>
<dbReference type="InterPro" id="IPR054464">
    <property type="entry name" value="ULD_fung"/>
</dbReference>
<keyword evidence="4" id="KW-1185">Reference proteome</keyword>
<dbReference type="AlphaFoldDB" id="A0A2J6R936"/>
<dbReference type="OrthoDB" id="3200163at2759"/>
<dbReference type="Pfam" id="PF22893">
    <property type="entry name" value="ULD_2"/>
    <property type="match status" value="1"/>
</dbReference>
<feature type="compositionally biased region" description="Low complexity" evidence="1">
    <location>
        <begin position="324"/>
        <end position="338"/>
    </location>
</feature>
<gene>
    <name evidence="3" type="ORF">L207DRAFT_570600</name>
</gene>
<dbReference type="EMBL" id="KZ613953">
    <property type="protein sequence ID" value="PMD35017.1"/>
    <property type="molecule type" value="Genomic_DNA"/>
</dbReference>
<feature type="domain" description="Ubiquitin-like" evidence="2">
    <location>
        <begin position="173"/>
        <end position="255"/>
    </location>
</feature>
<name>A0A2J6R936_HYAVF</name>
<organism evidence="3 4">
    <name type="scientific">Hyaloscypha variabilis (strain UAMH 11265 / GT02V1 / F)</name>
    <name type="common">Meliniomyces variabilis</name>
    <dbReference type="NCBI Taxonomy" id="1149755"/>
    <lineage>
        <taxon>Eukaryota</taxon>
        <taxon>Fungi</taxon>
        <taxon>Dikarya</taxon>
        <taxon>Ascomycota</taxon>
        <taxon>Pezizomycotina</taxon>
        <taxon>Leotiomycetes</taxon>
        <taxon>Helotiales</taxon>
        <taxon>Hyaloscyphaceae</taxon>
        <taxon>Hyaloscypha</taxon>
        <taxon>Hyaloscypha variabilis</taxon>
    </lineage>
</organism>
<evidence type="ECO:0000259" key="2">
    <source>
        <dbReference type="Pfam" id="PF22893"/>
    </source>
</evidence>
<accession>A0A2J6R936</accession>
<feature type="region of interest" description="Disordered" evidence="1">
    <location>
        <begin position="324"/>
        <end position="356"/>
    </location>
</feature>